<comment type="cofactor">
    <cofactor evidence="2">
        <name>Mg(2+)</name>
        <dbReference type="ChEBI" id="CHEBI:18420"/>
    </cofactor>
</comment>
<dbReference type="PANTHER" id="PTHR12271:SF66">
    <property type="entry name" value="TERMINAL URIDYLYLTRANSFERASE TAILOR"/>
    <property type="match status" value="1"/>
</dbReference>
<gene>
    <name evidence="8" type="ORF">BIW11_03019</name>
</gene>
<evidence type="ECO:0000256" key="1">
    <source>
        <dbReference type="ARBA" id="ARBA00001936"/>
    </source>
</evidence>
<evidence type="ECO:0000259" key="7">
    <source>
        <dbReference type="PROSITE" id="PS00028"/>
    </source>
</evidence>
<evidence type="ECO:0000313" key="9">
    <source>
        <dbReference type="Proteomes" id="UP000192247"/>
    </source>
</evidence>
<dbReference type="InterPro" id="IPR043519">
    <property type="entry name" value="NT_sf"/>
</dbReference>
<dbReference type="AlphaFoldDB" id="A0A1V9XTI2"/>
<feature type="region of interest" description="Disordered" evidence="6">
    <location>
        <begin position="1"/>
        <end position="107"/>
    </location>
</feature>
<dbReference type="InParanoid" id="A0A1V9XTI2"/>
<evidence type="ECO:0000256" key="5">
    <source>
        <dbReference type="ARBA" id="ARBA00022842"/>
    </source>
</evidence>
<dbReference type="InterPro" id="IPR054708">
    <property type="entry name" value="MTPAP-like_central"/>
</dbReference>
<dbReference type="Gene3D" id="3.30.460.10">
    <property type="entry name" value="Beta Polymerase, domain 2"/>
    <property type="match status" value="1"/>
</dbReference>
<evidence type="ECO:0000256" key="2">
    <source>
        <dbReference type="ARBA" id="ARBA00001946"/>
    </source>
</evidence>
<dbReference type="GO" id="GO:0046872">
    <property type="term" value="F:metal ion binding"/>
    <property type="evidence" value="ECO:0007669"/>
    <property type="project" value="UniProtKB-KW"/>
</dbReference>
<dbReference type="InterPro" id="IPR002058">
    <property type="entry name" value="PAP_assoc"/>
</dbReference>
<feature type="domain" description="C2H2-type" evidence="7">
    <location>
        <begin position="136"/>
        <end position="158"/>
    </location>
</feature>
<feature type="region of interest" description="Disordered" evidence="6">
    <location>
        <begin position="403"/>
        <end position="427"/>
    </location>
</feature>
<keyword evidence="3" id="KW-0808">Transferase</keyword>
<evidence type="ECO:0000313" key="8">
    <source>
        <dbReference type="EMBL" id="OQR76722.1"/>
    </source>
</evidence>
<dbReference type="CDD" id="cd05402">
    <property type="entry name" value="NT_PAP_TUTase"/>
    <property type="match status" value="1"/>
</dbReference>
<dbReference type="InterPro" id="IPR013087">
    <property type="entry name" value="Znf_C2H2_type"/>
</dbReference>
<dbReference type="InterPro" id="IPR036236">
    <property type="entry name" value="Znf_C2H2_sf"/>
</dbReference>
<reference evidence="8 9" key="1">
    <citation type="journal article" date="2017" name="Gigascience">
        <title>Draft genome of the honey bee ectoparasitic mite, Tropilaelaps mercedesae, is shaped by the parasitic life history.</title>
        <authorList>
            <person name="Dong X."/>
            <person name="Armstrong S.D."/>
            <person name="Xia D."/>
            <person name="Makepeace B.L."/>
            <person name="Darby A.C."/>
            <person name="Kadowaki T."/>
        </authorList>
    </citation>
    <scope>NUCLEOTIDE SEQUENCE [LARGE SCALE GENOMIC DNA]</scope>
    <source>
        <strain evidence="8">Wuxi-XJTLU</strain>
    </source>
</reference>
<accession>A0A1V9XTI2</accession>
<evidence type="ECO:0000256" key="3">
    <source>
        <dbReference type="ARBA" id="ARBA00022679"/>
    </source>
</evidence>
<organism evidence="8 9">
    <name type="scientific">Tropilaelaps mercedesae</name>
    <dbReference type="NCBI Taxonomy" id="418985"/>
    <lineage>
        <taxon>Eukaryota</taxon>
        <taxon>Metazoa</taxon>
        <taxon>Ecdysozoa</taxon>
        <taxon>Arthropoda</taxon>
        <taxon>Chelicerata</taxon>
        <taxon>Arachnida</taxon>
        <taxon>Acari</taxon>
        <taxon>Parasitiformes</taxon>
        <taxon>Mesostigmata</taxon>
        <taxon>Gamasina</taxon>
        <taxon>Dermanyssoidea</taxon>
        <taxon>Laelapidae</taxon>
        <taxon>Tropilaelaps</taxon>
    </lineage>
</organism>
<feature type="compositionally biased region" description="Basic and acidic residues" evidence="6">
    <location>
        <begin position="1"/>
        <end position="12"/>
    </location>
</feature>
<dbReference type="GO" id="GO:1990817">
    <property type="term" value="F:poly(A) RNA polymerase activity"/>
    <property type="evidence" value="ECO:0007669"/>
    <property type="project" value="UniProtKB-ARBA"/>
</dbReference>
<feature type="compositionally biased region" description="Polar residues" evidence="6">
    <location>
        <begin position="410"/>
        <end position="421"/>
    </location>
</feature>
<dbReference type="GO" id="GO:0031123">
    <property type="term" value="P:RNA 3'-end processing"/>
    <property type="evidence" value="ECO:0007669"/>
    <property type="project" value="TreeGrafter"/>
</dbReference>
<dbReference type="GO" id="GO:0050265">
    <property type="term" value="F:RNA uridylyltransferase activity"/>
    <property type="evidence" value="ECO:0007669"/>
    <property type="project" value="TreeGrafter"/>
</dbReference>
<dbReference type="EMBL" id="MNPL01004472">
    <property type="protein sequence ID" value="OQR76722.1"/>
    <property type="molecule type" value="Genomic_DNA"/>
</dbReference>
<dbReference type="PANTHER" id="PTHR12271">
    <property type="entry name" value="POLY A POLYMERASE CID PAP -RELATED"/>
    <property type="match status" value="1"/>
</dbReference>
<dbReference type="SUPFAM" id="SSF57667">
    <property type="entry name" value="beta-beta-alpha zinc fingers"/>
    <property type="match status" value="1"/>
</dbReference>
<dbReference type="SUPFAM" id="SSF81301">
    <property type="entry name" value="Nucleotidyltransferase"/>
    <property type="match status" value="1"/>
</dbReference>
<dbReference type="Proteomes" id="UP000192247">
    <property type="component" value="Unassembled WGS sequence"/>
</dbReference>
<dbReference type="Gene3D" id="1.10.1410.10">
    <property type="match status" value="1"/>
</dbReference>
<dbReference type="SUPFAM" id="SSF81631">
    <property type="entry name" value="PAP/OAS1 substrate-binding domain"/>
    <property type="match status" value="1"/>
</dbReference>
<dbReference type="OrthoDB" id="407432at2759"/>
<dbReference type="Pfam" id="PF03828">
    <property type="entry name" value="PAP_assoc"/>
    <property type="match status" value="1"/>
</dbReference>
<proteinExistence type="predicted"/>
<keyword evidence="9" id="KW-1185">Reference proteome</keyword>
<evidence type="ECO:0000256" key="4">
    <source>
        <dbReference type="ARBA" id="ARBA00022723"/>
    </source>
</evidence>
<dbReference type="PROSITE" id="PS00028">
    <property type="entry name" value="ZINC_FINGER_C2H2_1"/>
    <property type="match status" value="1"/>
</dbReference>
<name>A0A1V9XTI2_9ACAR</name>
<dbReference type="Pfam" id="PF22600">
    <property type="entry name" value="MTPAP-like_central"/>
    <property type="match status" value="1"/>
</dbReference>
<protein>
    <recommendedName>
        <fullName evidence="7">C2H2-type domain-containing protein</fullName>
    </recommendedName>
</protein>
<comment type="cofactor">
    <cofactor evidence="1">
        <name>Mn(2+)</name>
        <dbReference type="ChEBI" id="CHEBI:29035"/>
    </cofactor>
</comment>
<keyword evidence="5" id="KW-0460">Magnesium</keyword>
<comment type="caution">
    <text evidence="8">The sequence shown here is derived from an EMBL/GenBank/DDBJ whole genome shotgun (WGS) entry which is preliminary data.</text>
</comment>
<keyword evidence="4" id="KW-0479">Metal-binding</keyword>
<evidence type="ECO:0000256" key="6">
    <source>
        <dbReference type="SAM" id="MobiDB-lite"/>
    </source>
</evidence>
<sequence length="526" mass="58969">MEMSGKNHDRGQRPYHNSQRGLRPMRTPERGSRVGLSGGGPHNAYDHFGSHGMSSRPPGPYPPHMRHAQSPHGPIGMGLDHNSGPGNRSMMPPPSRDNARGPPPRSREEIEALFSEHRIVALDRPSPMFPNAKWFCRLCHQHFNQMSVGEEHCQSNIHRKKKAALDLRKIVLALPRKPEPRHATALETELQRVFTKYRITKENLDKRKQLVNELDAYLTESLKGSSLRSIVDERWLKIQLNLQGSSLSGMGLSGSDVNVDLHLPKSAPTDVQAKVFFEILHILEKWSCLQKVEPHFNQKVPKIKAVHCATNLPLELGLSGTLALKTNRLLADYASLDNRVLPLAVCLRYWASKCRLDDPTFGTLPPHSFPILTIYYLQQCSPPVVPCIHEACSSAAGTTPASAPALDPTTAATSADETANGSVPAEEEEYVRPAKLNDWKSENTASLAELWVGMLRFYSAEFKMRKLCVSLLSRKKILLSSRRWPSRYIGIEDPFCKKKSLSRSMISDQVMTYFLMCLRSSALYFA</sequence>
<dbReference type="STRING" id="418985.A0A1V9XTI2"/>